<dbReference type="GO" id="GO:0012505">
    <property type="term" value="C:endomembrane system"/>
    <property type="evidence" value="ECO:0007669"/>
    <property type="project" value="UniProtKB-SubCell"/>
</dbReference>
<dbReference type="Pfam" id="PF02434">
    <property type="entry name" value="Fringe"/>
    <property type="match status" value="1"/>
</dbReference>
<reference evidence="11 12" key="1">
    <citation type="journal article" date="2018" name="PLoS Genet.">
        <title>Repeat elements organise 3D genome structure and mediate transcription in the filamentous fungus Epichloe festucae.</title>
        <authorList>
            <person name="Winter D.J."/>
            <person name="Ganley A.R.D."/>
            <person name="Young C.A."/>
            <person name="Liachko I."/>
            <person name="Schardl C.L."/>
            <person name="Dupont P.Y."/>
            <person name="Berry D."/>
            <person name="Ram A."/>
            <person name="Scott B."/>
            <person name="Cox M.P."/>
        </authorList>
    </citation>
    <scope>NUCLEOTIDE SEQUENCE [LARGE SCALE GENOMIC DNA]</scope>
    <source>
        <strain evidence="11 12">Fl1</strain>
    </source>
</reference>
<keyword evidence="2" id="KW-0328">Glycosyltransferase</keyword>
<dbReference type="EMBL" id="CP031386">
    <property type="protein sequence ID" value="QPG98038.1"/>
    <property type="molecule type" value="Genomic_DNA"/>
</dbReference>
<protein>
    <recommendedName>
        <fullName evidence="10">Fringe-like glycosyltransferase domain-containing protein</fullName>
    </recommendedName>
</protein>
<dbReference type="GO" id="GO:0016020">
    <property type="term" value="C:membrane"/>
    <property type="evidence" value="ECO:0007669"/>
    <property type="project" value="UniProtKB-SubCell"/>
</dbReference>
<keyword evidence="3" id="KW-0808">Transferase</keyword>
<accession>A0A7S9KQK3</accession>
<dbReference type="PANTHER" id="PTHR10811">
    <property type="entry name" value="FRINGE-RELATED"/>
    <property type="match status" value="1"/>
</dbReference>
<feature type="transmembrane region" description="Helical" evidence="9">
    <location>
        <begin position="59"/>
        <end position="76"/>
    </location>
</feature>
<proteinExistence type="predicted"/>
<evidence type="ECO:0000313" key="12">
    <source>
        <dbReference type="Proteomes" id="UP000594364"/>
    </source>
</evidence>
<feature type="domain" description="Fringe-like glycosyltransferase" evidence="10">
    <location>
        <begin position="296"/>
        <end position="410"/>
    </location>
</feature>
<evidence type="ECO:0000256" key="8">
    <source>
        <dbReference type="ARBA" id="ARBA00037847"/>
    </source>
</evidence>
<dbReference type="InterPro" id="IPR003378">
    <property type="entry name" value="Fringe-like_glycosylTrfase"/>
</dbReference>
<gene>
    <name evidence="11" type="ORF">C2857_007178</name>
</gene>
<evidence type="ECO:0000256" key="4">
    <source>
        <dbReference type="ARBA" id="ARBA00022692"/>
    </source>
</evidence>
<evidence type="ECO:0000256" key="9">
    <source>
        <dbReference type="SAM" id="Phobius"/>
    </source>
</evidence>
<evidence type="ECO:0000256" key="1">
    <source>
        <dbReference type="ARBA" id="ARBA00004606"/>
    </source>
</evidence>
<name>A0A7S9KQK3_EPIFF</name>
<keyword evidence="5" id="KW-0735">Signal-anchor</keyword>
<keyword evidence="6 9" id="KW-1133">Transmembrane helix</keyword>
<dbReference type="AlphaFoldDB" id="A0A7S9KQK3"/>
<dbReference type="Gene3D" id="3.90.550.50">
    <property type="match status" value="1"/>
</dbReference>
<evidence type="ECO:0000259" key="10">
    <source>
        <dbReference type="Pfam" id="PF02434"/>
    </source>
</evidence>
<evidence type="ECO:0000256" key="5">
    <source>
        <dbReference type="ARBA" id="ARBA00022968"/>
    </source>
</evidence>
<evidence type="ECO:0000256" key="6">
    <source>
        <dbReference type="ARBA" id="ARBA00022989"/>
    </source>
</evidence>
<keyword evidence="12" id="KW-1185">Reference proteome</keyword>
<sequence>MLAARANEAACQRNFTSSSPRHRLVISSFTKLDNPLPEKINCGSMPPIMLLRKAKSKKAILIAVYVSVFVVVLFYIKPLFGQPISRNLFKPRPSVPRPLDSAFQHEPNTAADEESRCRASNARLSDLQERYGLENTFQYLRRVIYFTREPDVQRQSLTKLSQRLLKKDFQYVQLKPQLKNTGSSCAEAIEVPVSASAFPQDVDASELMFGVSTTFDRFTEYATILINDWSFWLTDGFQRSNGGKLILMLLDANPEQLRLAKLALNKAGIDADTYASDSSLPMAARNMALIPTMFTHTEARKKKWLVLCDDDTYFPNMHALIMRLAKHDASSDMYIGALSEDSLATQKHGSQAFGGAGIFLSLSTAEKITKNFDECSSEKKVEQAGSQGDRLLRQCIQEHSEIQLTISQDLWQLDIFGDPSGFYEWGIKPLSLHHYRSWHQATPNDLTKLAYICGEDCILQRFQTFDDFIISGYSIAHYPGGINFDTNHVEKTFHAETDEGWNFDYKMGSQRASLSQTGRKIAWKLEEAIIQQDGSVLQTYVRRANDARWVDADGKPMDEHDSVIELIWAPGR</sequence>
<dbReference type="Proteomes" id="UP000594364">
    <property type="component" value="Chromosome 2"/>
</dbReference>
<evidence type="ECO:0000256" key="3">
    <source>
        <dbReference type="ARBA" id="ARBA00022679"/>
    </source>
</evidence>
<evidence type="ECO:0000256" key="7">
    <source>
        <dbReference type="ARBA" id="ARBA00023136"/>
    </source>
</evidence>
<keyword evidence="7 9" id="KW-0472">Membrane</keyword>
<evidence type="ECO:0000256" key="2">
    <source>
        <dbReference type="ARBA" id="ARBA00022676"/>
    </source>
</evidence>
<comment type="subcellular location">
    <subcellularLocation>
        <location evidence="8">Endomembrane system</location>
        <topology evidence="8">Single-pass membrane protein</topology>
    </subcellularLocation>
    <subcellularLocation>
        <location evidence="1">Membrane</location>
        <topology evidence="1">Single-pass type II membrane protein</topology>
    </subcellularLocation>
</comment>
<evidence type="ECO:0000313" key="11">
    <source>
        <dbReference type="EMBL" id="QPG98038.1"/>
    </source>
</evidence>
<keyword evidence="4 9" id="KW-0812">Transmembrane</keyword>
<organism evidence="11 12">
    <name type="scientific">Epichloe festucae (strain Fl1)</name>
    <dbReference type="NCBI Taxonomy" id="877507"/>
    <lineage>
        <taxon>Eukaryota</taxon>
        <taxon>Fungi</taxon>
        <taxon>Dikarya</taxon>
        <taxon>Ascomycota</taxon>
        <taxon>Pezizomycotina</taxon>
        <taxon>Sordariomycetes</taxon>
        <taxon>Hypocreomycetidae</taxon>
        <taxon>Hypocreales</taxon>
        <taxon>Clavicipitaceae</taxon>
        <taxon>Epichloe</taxon>
    </lineage>
</organism>
<dbReference type="OrthoDB" id="414175at2759"/>
<dbReference type="GO" id="GO:0016757">
    <property type="term" value="F:glycosyltransferase activity"/>
    <property type="evidence" value="ECO:0007669"/>
    <property type="project" value="UniProtKB-KW"/>
</dbReference>